<feature type="coiled-coil region" evidence="1">
    <location>
        <begin position="49"/>
        <end position="83"/>
    </location>
</feature>
<proteinExistence type="predicted"/>
<evidence type="ECO:0000256" key="1">
    <source>
        <dbReference type="SAM" id="Coils"/>
    </source>
</evidence>
<evidence type="ECO:0008006" key="4">
    <source>
        <dbReference type="Google" id="ProtNLM"/>
    </source>
</evidence>
<protein>
    <recommendedName>
        <fullName evidence="4">F-box domain-containing protein</fullName>
    </recommendedName>
</protein>
<evidence type="ECO:0000313" key="3">
    <source>
        <dbReference type="Proteomes" id="UP001465976"/>
    </source>
</evidence>
<name>A0ABR3F1R3_9AGAR</name>
<comment type="caution">
    <text evidence="2">The sequence shown here is derived from an EMBL/GenBank/DDBJ whole genome shotgun (WGS) entry which is preliminary data.</text>
</comment>
<evidence type="ECO:0000313" key="2">
    <source>
        <dbReference type="EMBL" id="KAL0569142.1"/>
    </source>
</evidence>
<gene>
    <name evidence="2" type="ORF">V5O48_012830</name>
</gene>
<reference evidence="2 3" key="1">
    <citation type="submission" date="2024-02" db="EMBL/GenBank/DDBJ databases">
        <title>A draft genome for the cacao thread blight pathogen Marasmius crinis-equi.</title>
        <authorList>
            <person name="Cohen S.P."/>
            <person name="Baruah I.K."/>
            <person name="Amoako-Attah I."/>
            <person name="Bukari Y."/>
            <person name="Meinhardt L.W."/>
            <person name="Bailey B.A."/>
        </authorList>
    </citation>
    <scope>NUCLEOTIDE SEQUENCE [LARGE SCALE GENOMIC DNA]</scope>
    <source>
        <strain evidence="2 3">GH-76</strain>
    </source>
</reference>
<accession>A0ABR3F1R3</accession>
<keyword evidence="3" id="KW-1185">Reference proteome</keyword>
<dbReference type="Gene3D" id="3.80.10.10">
    <property type="entry name" value="Ribonuclease Inhibitor"/>
    <property type="match status" value="1"/>
</dbReference>
<keyword evidence="1" id="KW-0175">Coiled coil</keyword>
<dbReference type="EMBL" id="JBAHYK010001184">
    <property type="protein sequence ID" value="KAL0569142.1"/>
    <property type="molecule type" value="Genomic_DNA"/>
</dbReference>
<organism evidence="2 3">
    <name type="scientific">Marasmius crinis-equi</name>
    <dbReference type="NCBI Taxonomy" id="585013"/>
    <lineage>
        <taxon>Eukaryota</taxon>
        <taxon>Fungi</taxon>
        <taxon>Dikarya</taxon>
        <taxon>Basidiomycota</taxon>
        <taxon>Agaricomycotina</taxon>
        <taxon>Agaricomycetes</taxon>
        <taxon>Agaricomycetidae</taxon>
        <taxon>Agaricales</taxon>
        <taxon>Marasmiineae</taxon>
        <taxon>Marasmiaceae</taxon>
        <taxon>Marasmius</taxon>
    </lineage>
</organism>
<sequence length="567" mass="64438">MSQPLLCAKCKQDTDFSLTNRPLRNIETHVLRTNYVPSDVEVIQIRCVLEEEQRDLELCQAEITRLQQMIYRLEAEKQALEEKIVQWRSPISTLRKCPSEIWEIIFEMFCKSKGYSLDIDHDSHRKPRVAMLPITLSHVCSFWRDIVTAFPRAWASINVRIWNLSQKDVDAIGIFLEKSQNSLLTIRVERFDEDPPPSNSDQAVWKLLGNHSSRVQHLILGGDHHDTFQSSFGSDVTFPMLETYTGAPFNFDDLHWWQAIHAAPLLKTVTASTLHPRSTLPYHQLTTLILEDMNPGELLGLAHILPDCVELQHLSIECVCPETESLNFTPFQACSVRTLLISESYKLDIDSSMLLDFLDALTMPSLETFRLDCTDLSTDSGWPASLLRMLDRCAGSLRTLSIWLSREGISMVNSDRHLRGLLERVSNLTTFEFGMGWHGTGSASRSRRQPGEDFEFNNFVVAELFVELGNPDHLQVLAPNLSTISIHLSDITFDYPRPDFLGAILQAATSRSPGLATIRLVRMPGHILRWPISGSSPSCRVLLPGDVQERIEELRKDGVKVSIEERY</sequence>
<dbReference type="Proteomes" id="UP001465976">
    <property type="component" value="Unassembled WGS sequence"/>
</dbReference>
<dbReference type="InterPro" id="IPR032675">
    <property type="entry name" value="LRR_dom_sf"/>
</dbReference>